<evidence type="ECO:0000313" key="5">
    <source>
        <dbReference type="Proteomes" id="UP001066276"/>
    </source>
</evidence>
<name>A0AAV7T5F5_PLEWA</name>
<feature type="domain" description="Reelin" evidence="3">
    <location>
        <begin position="17"/>
        <end position="183"/>
    </location>
</feature>
<accession>A0AAV7T5F5</accession>
<proteinExistence type="inferred from homology"/>
<dbReference type="GO" id="GO:0016020">
    <property type="term" value="C:membrane"/>
    <property type="evidence" value="ECO:0007669"/>
    <property type="project" value="TreeGrafter"/>
</dbReference>
<dbReference type="InterPro" id="IPR042307">
    <property type="entry name" value="Reeler_sf"/>
</dbReference>
<keyword evidence="2" id="KW-0732">Signal</keyword>
<dbReference type="AlphaFoldDB" id="A0AAV7T5F5"/>
<dbReference type="InterPro" id="IPR051237">
    <property type="entry name" value="Ferric-chelate_Red/DefProt"/>
</dbReference>
<dbReference type="FunFam" id="2.60.40.4060:FF:000003">
    <property type="entry name" value="Ferric chelate reductase 1"/>
    <property type="match status" value="1"/>
</dbReference>
<sequence>MKGRRYKMDSPLCWMLGLMLPLHVCAYPNGKVQSACSSMTPEHGVTAQTSPAPFNITVNQTVYTPGDKIIVKIVSSSIPIEGFLLQARTAANGKSPLGSFEITGENMQTLNCTTANSAVSHTSDAEKPVVEVIWNAPSKSAGDIKMRATVVANKTIFWVDIEGPKLTYQLSVASGIMGPTLGTHIFCNLLAISVFKIPFLELLNV</sequence>
<dbReference type="Proteomes" id="UP001066276">
    <property type="component" value="Chromosome 4_1"/>
</dbReference>
<comment type="similarity">
    <text evidence="1">Belongs to the FRRS1 family.</text>
</comment>
<dbReference type="EMBL" id="JANPWB010000007">
    <property type="protein sequence ID" value="KAJ1171673.1"/>
    <property type="molecule type" value="Genomic_DNA"/>
</dbReference>
<keyword evidence="5" id="KW-1185">Reference proteome</keyword>
<evidence type="ECO:0000256" key="1">
    <source>
        <dbReference type="ARBA" id="ARBA00009195"/>
    </source>
</evidence>
<reference evidence="4" key="1">
    <citation type="journal article" date="2022" name="bioRxiv">
        <title>Sequencing and chromosome-scale assembly of the giantPleurodeles waltlgenome.</title>
        <authorList>
            <person name="Brown T."/>
            <person name="Elewa A."/>
            <person name="Iarovenko S."/>
            <person name="Subramanian E."/>
            <person name="Araus A.J."/>
            <person name="Petzold A."/>
            <person name="Susuki M."/>
            <person name="Suzuki K.-i.T."/>
            <person name="Hayashi T."/>
            <person name="Toyoda A."/>
            <person name="Oliveira C."/>
            <person name="Osipova E."/>
            <person name="Leigh N.D."/>
            <person name="Simon A."/>
            <person name="Yun M.H."/>
        </authorList>
    </citation>
    <scope>NUCLEOTIDE SEQUENCE</scope>
    <source>
        <strain evidence="4">20211129_DDA</strain>
        <tissue evidence="4">Liver</tissue>
    </source>
</reference>
<gene>
    <name evidence="4" type="ORF">NDU88_003532</name>
</gene>
<feature type="signal peptide" evidence="2">
    <location>
        <begin position="1"/>
        <end position="26"/>
    </location>
</feature>
<evidence type="ECO:0000256" key="2">
    <source>
        <dbReference type="SAM" id="SignalP"/>
    </source>
</evidence>
<protein>
    <recommendedName>
        <fullName evidence="3">Reelin domain-containing protein</fullName>
    </recommendedName>
</protein>
<dbReference type="PANTHER" id="PTHR45828">
    <property type="entry name" value="CYTOCHROME B561/FERRIC REDUCTASE TRANSMEMBRANE"/>
    <property type="match status" value="1"/>
</dbReference>
<feature type="chain" id="PRO_5043339170" description="Reelin domain-containing protein" evidence="2">
    <location>
        <begin position="27"/>
        <end position="205"/>
    </location>
</feature>
<dbReference type="PANTHER" id="PTHR45828:SF46">
    <property type="entry name" value="FERRIC-CHELATE REDUCTASE 1 ISOFORM X1"/>
    <property type="match status" value="1"/>
</dbReference>
<dbReference type="InterPro" id="IPR002861">
    <property type="entry name" value="Reeler_dom"/>
</dbReference>
<dbReference type="CDD" id="cd08544">
    <property type="entry name" value="Reeler"/>
    <property type="match status" value="1"/>
</dbReference>
<evidence type="ECO:0000313" key="4">
    <source>
        <dbReference type="EMBL" id="KAJ1171673.1"/>
    </source>
</evidence>
<organism evidence="4 5">
    <name type="scientific">Pleurodeles waltl</name>
    <name type="common">Iberian ribbed newt</name>
    <dbReference type="NCBI Taxonomy" id="8319"/>
    <lineage>
        <taxon>Eukaryota</taxon>
        <taxon>Metazoa</taxon>
        <taxon>Chordata</taxon>
        <taxon>Craniata</taxon>
        <taxon>Vertebrata</taxon>
        <taxon>Euteleostomi</taxon>
        <taxon>Amphibia</taxon>
        <taxon>Batrachia</taxon>
        <taxon>Caudata</taxon>
        <taxon>Salamandroidea</taxon>
        <taxon>Salamandridae</taxon>
        <taxon>Pleurodelinae</taxon>
        <taxon>Pleurodeles</taxon>
    </lineage>
</organism>
<comment type="caution">
    <text evidence="4">The sequence shown here is derived from an EMBL/GenBank/DDBJ whole genome shotgun (WGS) entry which is preliminary data.</text>
</comment>
<dbReference type="PROSITE" id="PS51019">
    <property type="entry name" value="REELIN"/>
    <property type="match status" value="1"/>
</dbReference>
<evidence type="ECO:0000259" key="3">
    <source>
        <dbReference type="PROSITE" id="PS51019"/>
    </source>
</evidence>
<dbReference type="Pfam" id="PF02014">
    <property type="entry name" value="Reeler"/>
    <property type="match status" value="1"/>
</dbReference>
<dbReference type="Gene3D" id="2.60.40.4060">
    <property type="entry name" value="Reeler domain"/>
    <property type="match status" value="1"/>
</dbReference>